<sequence length="203" mass="23184">MKLLDIQHTYSYNWQTITTANWRKYPNELSSHVLSCDVISREVDPSTGILKTERLLKCKQNVPYLIRSLATIPEVSYFREVSYLDPKTQTYTATTINLSLTNLLTIREICTYKPDPSNPNKTLFQQQCMTTAGQSFSAFGKYIEDAAIYKFGSNASRGRAGLELVINKVLEEVRDVEDKLGRGLETLEKDILGLFEEKNEKKL</sequence>
<dbReference type="InterPro" id="IPR037365">
    <property type="entry name" value="Slowmo/Ups"/>
</dbReference>
<gene>
    <name evidence="2" type="ORF">HK099_008140</name>
</gene>
<reference evidence="2" key="1">
    <citation type="submission" date="2020-05" db="EMBL/GenBank/DDBJ databases">
        <title>Phylogenomic resolution of chytrid fungi.</title>
        <authorList>
            <person name="Stajich J.E."/>
            <person name="Amses K."/>
            <person name="Simmons R."/>
            <person name="Seto K."/>
            <person name="Myers J."/>
            <person name="Bonds A."/>
            <person name="Quandt C.A."/>
            <person name="Barry K."/>
            <person name="Liu P."/>
            <person name="Grigoriev I."/>
            <person name="Longcore J.E."/>
            <person name="James T.Y."/>
        </authorList>
    </citation>
    <scope>NUCLEOTIDE SEQUENCE</scope>
    <source>
        <strain evidence="2">JEL0476</strain>
    </source>
</reference>
<accession>A0AAD5TXR4</accession>
<dbReference type="GO" id="GO:0005758">
    <property type="term" value="C:mitochondrial intermembrane space"/>
    <property type="evidence" value="ECO:0007669"/>
    <property type="project" value="InterPro"/>
</dbReference>
<evidence type="ECO:0000259" key="1">
    <source>
        <dbReference type="PROSITE" id="PS50904"/>
    </source>
</evidence>
<dbReference type="InterPro" id="IPR006797">
    <property type="entry name" value="PRELI/MSF1_dom"/>
</dbReference>
<name>A0AAD5TXR4_9FUNG</name>
<comment type="caution">
    <text evidence="2">The sequence shown here is derived from an EMBL/GenBank/DDBJ whole genome shotgun (WGS) entry which is preliminary data.</text>
</comment>
<evidence type="ECO:0000313" key="3">
    <source>
        <dbReference type="Proteomes" id="UP001211065"/>
    </source>
</evidence>
<dbReference type="PROSITE" id="PS50904">
    <property type="entry name" value="PRELI_MSF1"/>
    <property type="match status" value="1"/>
</dbReference>
<evidence type="ECO:0000313" key="2">
    <source>
        <dbReference type="EMBL" id="KAJ3210966.1"/>
    </source>
</evidence>
<dbReference type="PANTHER" id="PTHR11158">
    <property type="entry name" value="MSF1/PX19 RELATED"/>
    <property type="match status" value="1"/>
</dbReference>
<proteinExistence type="predicted"/>
<keyword evidence="3" id="KW-1185">Reference proteome</keyword>
<protein>
    <recommendedName>
        <fullName evidence="1">PRELI/MSF1 domain-containing protein</fullName>
    </recommendedName>
</protein>
<dbReference type="EMBL" id="JADGJW010000864">
    <property type="protein sequence ID" value="KAJ3210966.1"/>
    <property type="molecule type" value="Genomic_DNA"/>
</dbReference>
<feature type="domain" description="PRELI/MSF1" evidence="1">
    <location>
        <begin position="1"/>
        <end position="174"/>
    </location>
</feature>
<organism evidence="2 3">
    <name type="scientific">Clydaea vesicula</name>
    <dbReference type="NCBI Taxonomy" id="447962"/>
    <lineage>
        <taxon>Eukaryota</taxon>
        <taxon>Fungi</taxon>
        <taxon>Fungi incertae sedis</taxon>
        <taxon>Chytridiomycota</taxon>
        <taxon>Chytridiomycota incertae sedis</taxon>
        <taxon>Chytridiomycetes</taxon>
        <taxon>Lobulomycetales</taxon>
        <taxon>Lobulomycetaceae</taxon>
        <taxon>Clydaea</taxon>
    </lineage>
</organism>
<dbReference type="Pfam" id="PF04707">
    <property type="entry name" value="PRELI"/>
    <property type="match status" value="1"/>
</dbReference>
<dbReference type="AlphaFoldDB" id="A0AAD5TXR4"/>
<dbReference type="Proteomes" id="UP001211065">
    <property type="component" value="Unassembled WGS sequence"/>
</dbReference>